<reference evidence="1 2" key="1">
    <citation type="journal article" date="2018" name="PLoS ONE">
        <title>The draft genome of Kipferlia bialata reveals reductive genome evolution in fornicate parasites.</title>
        <authorList>
            <person name="Tanifuji G."/>
            <person name="Takabayashi S."/>
            <person name="Kume K."/>
            <person name="Takagi M."/>
            <person name="Nakayama T."/>
            <person name="Kamikawa R."/>
            <person name="Inagaki Y."/>
            <person name="Hashimoto T."/>
        </authorList>
    </citation>
    <scope>NUCLEOTIDE SEQUENCE [LARGE SCALE GENOMIC DNA]</scope>
    <source>
        <strain evidence="1">NY0173</strain>
    </source>
</reference>
<dbReference type="EMBL" id="BDIP01000151">
    <property type="protein sequence ID" value="GIQ80351.1"/>
    <property type="molecule type" value="Genomic_DNA"/>
</dbReference>
<evidence type="ECO:0000313" key="2">
    <source>
        <dbReference type="Proteomes" id="UP000265618"/>
    </source>
</evidence>
<keyword evidence="2" id="KW-1185">Reference proteome</keyword>
<proteinExistence type="predicted"/>
<dbReference type="Proteomes" id="UP000265618">
    <property type="component" value="Unassembled WGS sequence"/>
</dbReference>
<sequence>MTPKKWYLSCREIQLDNPAELRRRLKCYVSVASFCHNTILAADLEGRVERFTVDPTTLAITEHAQLLGLSVDTDTMVIPVLVSDVNQTVLVSNLEMIGMHAREDGDYRPSPLGVYVFYPDTGLHRHLEFTQDSVGPLQRRRFSAVVVDETLVVLGGFYYVGNPTNDPIPQYRFPLDIWCLDMHNVDIGETWRRVSMKQQWPTEDPSVFGCKKAICTVGNSLGTFFGSDPLDLSHLESLARIVSLRGQTSLTDGVFTDKALVPGRSIHIGFEVAVNMGAYICLFGWETQDTAEADDVRTHCVYMFDQVSGDYTLHEPLTFPNEVLAACMLNPTTMLVLQEERTLVLELDPQLFERFTDAH</sequence>
<dbReference type="Gene3D" id="2.120.10.80">
    <property type="entry name" value="Kelch-type beta propeller"/>
    <property type="match status" value="1"/>
</dbReference>
<dbReference type="SUPFAM" id="SSF50965">
    <property type="entry name" value="Galactose oxidase, central domain"/>
    <property type="match status" value="1"/>
</dbReference>
<organism evidence="1 2">
    <name type="scientific">Kipferlia bialata</name>
    <dbReference type="NCBI Taxonomy" id="797122"/>
    <lineage>
        <taxon>Eukaryota</taxon>
        <taxon>Metamonada</taxon>
        <taxon>Carpediemonas-like organisms</taxon>
        <taxon>Kipferlia</taxon>
    </lineage>
</organism>
<dbReference type="InterPro" id="IPR011043">
    <property type="entry name" value="Gal_Oxase/kelch_b-propeller"/>
</dbReference>
<dbReference type="AlphaFoldDB" id="A0A9K3GFJ5"/>
<name>A0A9K3GFJ5_9EUKA</name>
<comment type="caution">
    <text evidence="1">The sequence shown here is derived from an EMBL/GenBank/DDBJ whole genome shotgun (WGS) entry which is preliminary data.</text>
</comment>
<evidence type="ECO:0000313" key="1">
    <source>
        <dbReference type="EMBL" id="GIQ80351.1"/>
    </source>
</evidence>
<gene>
    <name evidence="1" type="ORF">KIPB_001132</name>
</gene>
<dbReference type="InterPro" id="IPR015915">
    <property type="entry name" value="Kelch-typ_b-propeller"/>
</dbReference>
<protein>
    <submittedName>
        <fullName evidence="1">Uncharacterized protein</fullName>
    </submittedName>
</protein>
<accession>A0A9K3GFJ5</accession>